<evidence type="ECO:0000256" key="1">
    <source>
        <dbReference type="SAM" id="Phobius"/>
    </source>
</evidence>
<dbReference type="Proteomes" id="UP000474967">
    <property type="component" value="Unassembled WGS sequence"/>
</dbReference>
<gene>
    <name evidence="2" type="ORF">G3T36_11420</name>
</gene>
<dbReference type="InterPro" id="IPR029058">
    <property type="entry name" value="AB_hydrolase_fold"/>
</dbReference>
<evidence type="ECO:0000313" key="2">
    <source>
        <dbReference type="EMBL" id="NEN06478.1"/>
    </source>
</evidence>
<feature type="transmembrane region" description="Helical" evidence="1">
    <location>
        <begin position="98"/>
        <end position="117"/>
    </location>
</feature>
<keyword evidence="3" id="KW-1185">Reference proteome</keyword>
<dbReference type="RefSeq" id="WP_163289893.1">
    <property type="nucleotide sequence ID" value="NZ_JAAGWY010000002.1"/>
</dbReference>
<keyword evidence="1" id="KW-0472">Membrane</keyword>
<dbReference type="PANTHER" id="PTHR48098:SF1">
    <property type="entry name" value="DIACYLGLYCEROL ACYLTRANSFERASE_MYCOLYLTRANSFERASE AG85A"/>
    <property type="match status" value="1"/>
</dbReference>
<evidence type="ECO:0008006" key="4">
    <source>
        <dbReference type="Google" id="ProtNLM"/>
    </source>
</evidence>
<dbReference type="AlphaFoldDB" id="A0A6L9XZP5"/>
<dbReference type="InterPro" id="IPR050583">
    <property type="entry name" value="Mycobacterial_A85_antigen"/>
</dbReference>
<dbReference type="Gene3D" id="3.40.50.1820">
    <property type="entry name" value="alpha/beta hydrolase"/>
    <property type="match status" value="1"/>
</dbReference>
<keyword evidence="1" id="KW-1133">Transmembrane helix</keyword>
<evidence type="ECO:0000313" key="3">
    <source>
        <dbReference type="Proteomes" id="UP000474967"/>
    </source>
</evidence>
<dbReference type="SUPFAM" id="SSF53474">
    <property type="entry name" value="alpha/beta-Hydrolases"/>
    <property type="match status" value="1"/>
</dbReference>
<feature type="transmembrane region" description="Helical" evidence="1">
    <location>
        <begin position="69"/>
        <end position="91"/>
    </location>
</feature>
<reference evidence="2 3" key="1">
    <citation type="journal article" date="2014" name="J. Microbiol.">
        <title>Diaminobutyricibacter tongyongensis gen. nov., sp. nov. and Homoserinibacter gongjuensis gen. nov., sp. nov. belong to the family Microbacteriaceae.</title>
        <authorList>
            <person name="Kim S.J."/>
            <person name="Ahn J.H."/>
            <person name="Weon H.Y."/>
            <person name="Hamada M."/>
            <person name="Suzuki K."/>
            <person name="Kwon S.W."/>
        </authorList>
    </citation>
    <scope>NUCLEOTIDE SEQUENCE [LARGE SCALE GENOMIC DNA]</scope>
    <source>
        <strain evidence="2 3">NBRC 108724</strain>
    </source>
</reference>
<dbReference type="Pfam" id="PF00756">
    <property type="entry name" value="Esterase"/>
    <property type="match status" value="1"/>
</dbReference>
<name>A0A6L9XZP5_9MICO</name>
<dbReference type="EMBL" id="JAAGWY010000002">
    <property type="protein sequence ID" value="NEN06478.1"/>
    <property type="molecule type" value="Genomic_DNA"/>
</dbReference>
<protein>
    <recommendedName>
        <fullName evidence="4">Esterase</fullName>
    </recommendedName>
</protein>
<keyword evidence="1" id="KW-0812">Transmembrane</keyword>
<accession>A0A6L9XZP5</accession>
<dbReference type="GO" id="GO:0016747">
    <property type="term" value="F:acyltransferase activity, transferring groups other than amino-acyl groups"/>
    <property type="evidence" value="ECO:0007669"/>
    <property type="project" value="TreeGrafter"/>
</dbReference>
<feature type="transmembrane region" description="Helical" evidence="1">
    <location>
        <begin position="6"/>
        <end position="27"/>
    </location>
</feature>
<organism evidence="2 3">
    <name type="scientific">Leifsonia tongyongensis</name>
    <dbReference type="NCBI Taxonomy" id="1268043"/>
    <lineage>
        <taxon>Bacteria</taxon>
        <taxon>Bacillati</taxon>
        <taxon>Actinomycetota</taxon>
        <taxon>Actinomycetes</taxon>
        <taxon>Micrococcales</taxon>
        <taxon>Microbacteriaceae</taxon>
        <taxon>Leifsonia</taxon>
    </lineage>
</organism>
<dbReference type="InterPro" id="IPR000801">
    <property type="entry name" value="Esterase-like"/>
</dbReference>
<proteinExistence type="predicted"/>
<dbReference type="PANTHER" id="PTHR48098">
    <property type="entry name" value="ENTEROCHELIN ESTERASE-RELATED"/>
    <property type="match status" value="1"/>
</dbReference>
<feature type="transmembrane region" description="Helical" evidence="1">
    <location>
        <begin position="34"/>
        <end position="57"/>
    </location>
</feature>
<comment type="caution">
    <text evidence="2">The sequence shown here is derived from an EMBL/GenBank/DDBJ whole genome shotgun (WGS) entry which is preliminary data.</text>
</comment>
<sequence>MTLRIDQRPFLTTIDVVAVALAVYLVVRRPTVRWIVTTLIAIGAGVVLGFVLCWLLVDVLDIFGVDLSGITRMWVALAFAGLALVIVNLWGSRWWRKVIAVAAVPVILITAAAGINVDFGAYRNLNDAVGVNPYKAVTVGRVSNPAHTSSIPTLATWTPPATMPKVGRIRSVEIPPTVSNFAARPGTIYLPPAALTANPPALPVLVTMAGQPGQPSDMFTAGHLGTIMDTYAATHKGIAPIVVEPDQLSNPGHNPMCVDGPLGNSATYMLTDVVHWIKTHFRVMTAPNAWAISGFSEGGTCTVQFAAGHPEIFGTGLAISSQLGPTVGADTVQKGFGGSEARAAAAQPTALFAAHAPYKNSFIVFAVGAYDVKYNGFARVLLQHADAAGVQTKLLESPGTAHDWNTVRYSLRVGVPMLFPHMGLAP</sequence>